<dbReference type="PROSITE" id="PS50893">
    <property type="entry name" value="ABC_TRANSPORTER_2"/>
    <property type="match status" value="2"/>
</dbReference>
<proteinExistence type="inferred from homology"/>
<dbReference type="AlphaFoldDB" id="A0A6F8PUQ4"/>
<dbReference type="PANTHER" id="PTHR19211">
    <property type="entry name" value="ATP-BINDING TRANSPORT PROTEIN-RELATED"/>
    <property type="match status" value="1"/>
</dbReference>
<dbReference type="EMBL" id="AP021889">
    <property type="protein sequence ID" value="BBP45861.1"/>
    <property type="molecule type" value="Genomic_DNA"/>
</dbReference>
<keyword evidence="10" id="KW-1185">Reference proteome</keyword>
<dbReference type="SUPFAM" id="SSF52540">
    <property type="entry name" value="P-loop containing nucleoside triphosphate hydrolases"/>
    <property type="match status" value="2"/>
</dbReference>
<protein>
    <recommendedName>
        <fullName evidence="5">Probable ATP-binding protein YheS</fullName>
    </recommendedName>
</protein>
<dbReference type="Proteomes" id="UP000501726">
    <property type="component" value="Chromosome"/>
</dbReference>
<dbReference type="CDD" id="cd03221">
    <property type="entry name" value="ABCF_EF-3"/>
    <property type="match status" value="2"/>
</dbReference>
<gene>
    <name evidence="9" type="ORF">THMIRHAS_12340</name>
</gene>
<dbReference type="InterPro" id="IPR017871">
    <property type="entry name" value="ABC_transporter-like_CS"/>
</dbReference>
<feature type="domain" description="ABC transporter" evidence="8">
    <location>
        <begin position="313"/>
        <end position="528"/>
    </location>
</feature>
<evidence type="ECO:0000313" key="10">
    <source>
        <dbReference type="Proteomes" id="UP000501726"/>
    </source>
</evidence>
<dbReference type="Pfam" id="PF00005">
    <property type="entry name" value="ABC_tran"/>
    <property type="match status" value="2"/>
</dbReference>
<evidence type="ECO:0000259" key="8">
    <source>
        <dbReference type="PROSITE" id="PS50893"/>
    </source>
</evidence>
<dbReference type="Pfam" id="PF12848">
    <property type="entry name" value="ABC_tran_Xtn"/>
    <property type="match status" value="1"/>
</dbReference>
<dbReference type="InterPro" id="IPR050611">
    <property type="entry name" value="ABCF"/>
</dbReference>
<dbReference type="FunFam" id="3.40.50.300:FF:000011">
    <property type="entry name" value="Putative ABC transporter ATP-binding component"/>
    <property type="match status" value="1"/>
</dbReference>
<dbReference type="InterPro" id="IPR003593">
    <property type="entry name" value="AAA+_ATPase"/>
</dbReference>
<evidence type="ECO:0000313" key="9">
    <source>
        <dbReference type="EMBL" id="BBP45861.1"/>
    </source>
</evidence>
<dbReference type="PANTHER" id="PTHR19211:SF14">
    <property type="entry name" value="ATP-BINDING CASSETTE SUB-FAMILY F MEMBER 1"/>
    <property type="match status" value="1"/>
</dbReference>
<reference evidence="10" key="1">
    <citation type="submission" date="2019-11" db="EMBL/GenBank/DDBJ databases">
        <title>Isolation and characterization of two novel species in the genus Thiomicrorhabdus.</title>
        <authorList>
            <person name="Mochizuki J."/>
            <person name="Kojima H."/>
            <person name="Fukui M."/>
        </authorList>
    </citation>
    <scope>NUCLEOTIDE SEQUENCE [LARGE SCALE GENOMIC DNA]</scope>
    <source>
        <strain evidence="10">aks77</strain>
    </source>
</reference>
<dbReference type="KEGG" id="tse:THMIRHAS_12340"/>
<dbReference type="InterPro" id="IPR027417">
    <property type="entry name" value="P-loop_NTPase"/>
</dbReference>
<feature type="region of interest" description="Disordered" evidence="7">
    <location>
        <begin position="528"/>
        <end position="550"/>
    </location>
</feature>
<dbReference type="InterPro" id="IPR032781">
    <property type="entry name" value="ABC_tran_Xtn"/>
</dbReference>
<dbReference type="InterPro" id="IPR003439">
    <property type="entry name" value="ABC_transporter-like_ATP-bd"/>
</dbReference>
<evidence type="ECO:0000256" key="2">
    <source>
        <dbReference type="ARBA" id="ARBA00022741"/>
    </source>
</evidence>
<dbReference type="RefSeq" id="WP_173271944.1">
    <property type="nucleotide sequence ID" value="NZ_AP021889.1"/>
</dbReference>
<keyword evidence="2" id="KW-0547">Nucleotide-binding</keyword>
<dbReference type="GO" id="GO:0005524">
    <property type="term" value="F:ATP binding"/>
    <property type="evidence" value="ECO:0007669"/>
    <property type="project" value="UniProtKB-KW"/>
</dbReference>
<dbReference type="PROSITE" id="PS00211">
    <property type="entry name" value="ABC_TRANSPORTER_1"/>
    <property type="match status" value="2"/>
</dbReference>
<dbReference type="SMART" id="SM00382">
    <property type="entry name" value="AAA"/>
    <property type="match status" value="2"/>
</dbReference>
<evidence type="ECO:0000256" key="7">
    <source>
        <dbReference type="SAM" id="MobiDB-lite"/>
    </source>
</evidence>
<dbReference type="Gene3D" id="3.40.50.300">
    <property type="entry name" value="P-loop containing nucleotide triphosphate hydrolases"/>
    <property type="match status" value="2"/>
</dbReference>
<feature type="coiled-coil region" evidence="6">
    <location>
        <begin position="562"/>
        <end position="589"/>
    </location>
</feature>
<evidence type="ECO:0000256" key="6">
    <source>
        <dbReference type="SAM" id="Coils"/>
    </source>
</evidence>
<evidence type="ECO:0000256" key="1">
    <source>
        <dbReference type="ARBA" id="ARBA00022737"/>
    </source>
</evidence>
<accession>A0A6F8PUQ4</accession>
<feature type="domain" description="ABC transporter" evidence="8">
    <location>
        <begin position="2"/>
        <end position="246"/>
    </location>
</feature>
<evidence type="ECO:0000256" key="3">
    <source>
        <dbReference type="ARBA" id="ARBA00022840"/>
    </source>
</evidence>
<keyword evidence="3 9" id="KW-0067">ATP-binding</keyword>
<dbReference type="GO" id="GO:0016887">
    <property type="term" value="F:ATP hydrolysis activity"/>
    <property type="evidence" value="ECO:0007669"/>
    <property type="project" value="InterPro"/>
</dbReference>
<name>A0A6F8PUQ4_9GAMM</name>
<dbReference type="FunFam" id="3.40.50.300:FF:002053">
    <property type="entry name" value="ABC transporter ATP-binding protein"/>
    <property type="match status" value="1"/>
</dbReference>
<evidence type="ECO:0000256" key="4">
    <source>
        <dbReference type="ARBA" id="ARBA00061571"/>
    </source>
</evidence>
<keyword evidence="1" id="KW-0677">Repeat</keyword>
<organism evidence="9 10">
    <name type="scientific">Thiosulfatimonas sediminis</name>
    <dbReference type="NCBI Taxonomy" id="2675054"/>
    <lineage>
        <taxon>Bacteria</taxon>
        <taxon>Pseudomonadati</taxon>
        <taxon>Pseudomonadota</taxon>
        <taxon>Gammaproteobacteria</taxon>
        <taxon>Thiotrichales</taxon>
        <taxon>Piscirickettsiaceae</taxon>
        <taxon>Thiosulfatimonas</taxon>
    </lineage>
</organism>
<comment type="similarity">
    <text evidence="4">Belongs to the ABC transporter superfamily. ABCF family. YheS subfamily.</text>
</comment>
<keyword evidence="6" id="KW-0175">Coiled coil</keyword>
<evidence type="ECO:0000256" key="5">
    <source>
        <dbReference type="ARBA" id="ARBA00069073"/>
    </source>
</evidence>
<sequence>MITLQNLSLRAGIKPLLTGANLAINPGQKIGLVGQNGAGKTTLFKAILGQVSLDAGHLSVPAEWIIGYVEQETHRGAQSVLEYVSFGDELYAKAVQQLRAAEQAHNDNAIVAAYDQLDKLHGFAVENQTKQLLYGLGFVEADFSKLITAFSGGWQVRLKLARALMQRSDLLLLDEPTNHLDIEAVAWLKQWLKSFEGAVLVISHDRDFLDQVVQGIAHIDQQKIQYYAGNFAAFERQRNEKLMQQQSLHDKQKQQMQHLKTFISRFKAKASKAKQAQSRVKALERMEMVAAVQASNPFHFEFAEPKAQPDPMLQLEKLQFSYADKVIIEDADLTLRAGDRIGLVGVNGSGKTTLLKLIVGELKPINGKVIAARGVKVGYFSQHQLETLRPEWSPLKHLLALEDAPSDQQARDFLGGFGFSNEQCLEPIAPFSGGEKARLALAIIVFQQPNLIILDEPTNHLDMETRDALEMALNDYSGALLLVSHDKHLLAAIADQYWWVHQGKVALFYGDLDQYLSEQLKRIKQSAVQEKAEDGEDSQKNQNKKQQRIANAQQRKQLDMLIKNDLQQSRKLEKELEKVQAKLAELHLKMEDTSLYDETNKAQLSDCLRQEAECQARLETLEMDWLEIEEKIQTKREQFEANL</sequence>